<dbReference type="Gene3D" id="1.20.120.1870">
    <property type="entry name" value="Fic/DOC protein, Fido domain"/>
    <property type="match status" value="1"/>
</dbReference>
<dbReference type="GO" id="GO:0016301">
    <property type="term" value="F:kinase activity"/>
    <property type="evidence" value="ECO:0007669"/>
    <property type="project" value="InterPro"/>
</dbReference>
<keyword evidence="3" id="KW-1185">Reference proteome</keyword>
<evidence type="ECO:0000313" key="2">
    <source>
        <dbReference type="EMBL" id="KRK87335.1"/>
    </source>
</evidence>
<evidence type="ECO:0000313" key="3">
    <source>
        <dbReference type="Proteomes" id="UP000051581"/>
    </source>
</evidence>
<sequence length="133" mass="15065">MNYLTKDDLIEINRLVIEAAQEGAVGVADPNGLEAIVQQPVQQFFGREAYPTIWLKAAFLLQKITKKHVFFDGNKRTAFMATAFFLDLNNYSLKVSAQDGQDLVMETTLSADTEEQMVKISLFIKENSFLIKR</sequence>
<accession>A0A0R1L782</accession>
<dbReference type="InterPro" id="IPR006440">
    <property type="entry name" value="Doc"/>
</dbReference>
<dbReference type="PANTHER" id="PTHR39426:SF1">
    <property type="entry name" value="HOMOLOGY TO DEATH-ON-CURING PROTEIN OF PHAGE P1"/>
    <property type="match status" value="1"/>
</dbReference>
<dbReference type="PROSITE" id="PS51459">
    <property type="entry name" value="FIDO"/>
    <property type="match status" value="1"/>
</dbReference>
<dbReference type="OrthoDB" id="9802752at2"/>
<dbReference type="InterPro" id="IPR003812">
    <property type="entry name" value="Fido"/>
</dbReference>
<evidence type="ECO:0000259" key="1">
    <source>
        <dbReference type="PROSITE" id="PS51459"/>
    </source>
</evidence>
<dbReference type="InterPro" id="IPR053737">
    <property type="entry name" value="Type_II_TA_Toxin"/>
</dbReference>
<dbReference type="Proteomes" id="UP000051581">
    <property type="component" value="Unassembled WGS sequence"/>
</dbReference>
<reference evidence="2 3" key="1">
    <citation type="journal article" date="2015" name="Genome Announc.">
        <title>Expanding the biotechnology potential of lactobacilli through comparative genomics of 213 strains and associated genera.</title>
        <authorList>
            <person name="Sun Z."/>
            <person name="Harris H.M."/>
            <person name="McCann A."/>
            <person name="Guo C."/>
            <person name="Argimon S."/>
            <person name="Zhang W."/>
            <person name="Yang X."/>
            <person name="Jeffery I.B."/>
            <person name="Cooney J.C."/>
            <person name="Kagawa T.F."/>
            <person name="Liu W."/>
            <person name="Song Y."/>
            <person name="Salvetti E."/>
            <person name="Wrobel A."/>
            <person name="Rasinkangas P."/>
            <person name="Parkhill J."/>
            <person name="Rea M.C."/>
            <person name="O'Sullivan O."/>
            <person name="Ritari J."/>
            <person name="Douillard F.P."/>
            <person name="Paul Ross R."/>
            <person name="Yang R."/>
            <person name="Briner A.E."/>
            <person name="Felis G.E."/>
            <person name="de Vos W.M."/>
            <person name="Barrangou R."/>
            <person name="Klaenhammer T.R."/>
            <person name="Caufield P.W."/>
            <person name="Cui Y."/>
            <person name="Zhang H."/>
            <person name="O'Toole P.W."/>
        </authorList>
    </citation>
    <scope>NUCLEOTIDE SEQUENCE [LARGE SCALE GENOMIC DNA]</scope>
    <source>
        <strain evidence="2 3">DSM 19904</strain>
    </source>
</reference>
<dbReference type="PATRIC" id="fig|1423808.3.peg.1317"/>
<dbReference type="NCBIfam" id="TIGR01550">
    <property type="entry name" value="DOC_P1"/>
    <property type="match status" value="1"/>
</dbReference>
<dbReference type="EMBL" id="AZEA01000022">
    <property type="protein sequence ID" value="KRK87335.1"/>
    <property type="molecule type" value="Genomic_DNA"/>
</dbReference>
<gene>
    <name evidence="2" type="ORF">FD17_GL001306</name>
</gene>
<dbReference type="SUPFAM" id="SSF140931">
    <property type="entry name" value="Fic-like"/>
    <property type="match status" value="1"/>
</dbReference>
<name>A0A0R1L782_9LACO</name>
<dbReference type="PANTHER" id="PTHR39426">
    <property type="entry name" value="HOMOLOGY TO DEATH-ON-CURING PROTEIN OF PHAGE P1"/>
    <property type="match status" value="1"/>
</dbReference>
<dbReference type="Pfam" id="PF02661">
    <property type="entry name" value="Fic"/>
    <property type="match status" value="1"/>
</dbReference>
<dbReference type="RefSeq" id="WP_057826122.1">
    <property type="nucleotide sequence ID" value="NZ_AZEA01000022.1"/>
</dbReference>
<comment type="caution">
    <text evidence="2">The sequence shown here is derived from an EMBL/GenBank/DDBJ whole genome shotgun (WGS) entry which is preliminary data.</text>
</comment>
<dbReference type="InterPro" id="IPR036597">
    <property type="entry name" value="Fido-like_dom_sf"/>
</dbReference>
<protein>
    <submittedName>
        <fullName evidence="2">Death-on-curing (DOC) family protein</fullName>
    </submittedName>
</protein>
<feature type="domain" description="Fido" evidence="1">
    <location>
        <begin position="4"/>
        <end position="126"/>
    </location>
</feature>
<organism evidence="2 3">
    <name type="scientific">Lentilactobacillus sunkii DSM 19904</name>
    <dbReference type="NCBI Taxonomy" id="1423808"/>
    <lineage>
        <taxon>Bacteria</taxon>
        <taxon>Bacillati</taxon>
        <taxon>Bacillota</taxon>
        <taxon>Bacilli</taxon>
        <taxon>Lactobacillales</taxon>
        <taxon>Lactobacillaceae</taxon>
        <taxon>Lentilactobacillus</taxon>
    </lineage>
</organism>
<proteinExistence type="predicted"/>
<dbReference type="AlphaFoldDB" id="A0A0R1L782"/>